<feature type="transmembrane region" description="Helical" evidence="2">
    <location>
        <begin position="93"/>
        <end position="115"/>
    </location>
</feature>
<dbReference type="Pfam" id="PF10821">
    <property type="entry name" value="DUF2567"/>
    <property type="match status" value="1"/>
</dbReference>
<dbReference type="EMBL" id="CP080997">
    <property type="protein sequence ID" value="QZA05841.1"/>
    <property type="molecule type" value="Genomic_DNA"/>
</dbReference>
<name>A0A9X7ZCZ2_9MYCO</name>
<evidence type="ECO:0000313" key="3">
    <source>
        <dbReference type="EMBL" id="QZA05841.1"/>
    </source>
</evidence>
<keyword evidence="2" id="KW-0812">Transmembrane</keyword>
<keyword evidence="2" id="KW-1133">Transmembrane helix</keyword>
<feature type="transmembrane region" description="Helical" evidence="2">
    <location>
        <begin position="127"/>
        <end position="149"/>
    </location>
</feature>
<protein>
    <submittedName>
        <fullName evidence="3">DUF2567 domain-containing protein</fullName>
    </submittedName>
</protein>
<evidence type="ECO:0000256" key="1">
    <source>
        <dbReference type="SAM" id="MobiDB-lite"/>
    </source>
</evidence>
<evidence type="ECO:0000256" key="2">
    <source>
        <dbReference type="SAM" id="Phobius"/>
    </source>
</evidence>
<reference evidence="3" key="1">
    <citation type="submission" date="2021-08" db="EMBL/GenBank/DDBJ databases">
        <title>Whole genome sequencing of non-tuberculosis mycobacteria type-strains.</title>
        <authorList>
            <person name="Igarashi Y."/>
            <person name="Osugi A."/>
            <person name="Mitarai S."/>
        </authorList>
    </citation>
    <scope>NUCLEOTIDE SEQUENCE</scope>
    <source>
        <strain evidence="3">JCM 30995</strain>
    </source>
</reference>
<dbReference type="InterPro" id="IPR021213">
    <property type="entry name" value="DUF2567"/>
</dbReference>
<feature type="transmembrane region" description="Helical" evidence="2">
    <location>
        <begin position="185"/>
        <end position="205"/>
    </location>
</feature>
<evidence type="ECO:0000313" key="4">
    <source>
        <dbReference type="Proteomes" id="UP000825008"/>
    </source>
</evidence>
<feature type="region of interest" description="Disordered" evidence="1">
    <location>
        <begin position="216"/>
        <end position="239"/>
    </location>
</feature>
<organism evidence="3 4">
    <name type="scientific">Mycolicibacter heraklionensis</name>
    <dbReference type="NCBI Taxonomy" id="512402"/>
    <lineage>
        <taxon>Bacteria</taxon>
        <taxon>Bacillati</taxon>
        <taxon>Actinomycetota</taxon>
        <taxon>Actinomycetes</taxon>
        <taxon>Mycobacteriales</taxon>
        <taxon>Mycobacteriaceae</taxon>
        <taxon>Mycolicibacter</taxon>
    </lineage>
</organism>
<proteinExistence type="predicted"/>
<keyword evidence="2" id="KW-0472">Membrane</keyword>
<sequence length="239" mass="24945">MGPGGPVGLVDRSRGRCGQVVEPSAVGEVARREPAPRTTRTRAFFLMAAGLTAVGPPVGALWAWVAPPIHGVVALTRSGERVQAYLGNEAEHFFIAPCLLLGLLSVVAVVSATLAWQWRAHRGPGMIASLSVGLSAGAALAVLTGTVLVHRRYGTIDVDAAPVSPDHRVHYVAEGPPVFFGHTPLQIAASLLLPAATAALVYGLCATWSTRDDLGGYPPEPVRRPQPAVTAEVGAPPRR</sequence>
<accession>A0A9X7ZCZ2</accession>
<feature type="transmembrane region" description="Helical" evidence="2">
    <location>
        <begin position="43"/>
        <end position="65"/>
    </location>
</feature>
<dbReference type="Proteomes" id="UP000825008">
    <property type="component" value="Chromosome"/>
</dbReference>
<dbReference type="KEGG" id="mher:K3U94_12165"/>
<dbReference type="AlphaFoldDB" id="A0A9X7ZCZ2"/>
<gene>
    <name evidence="3" type="ORF">K3U94_12165</name>
</gene>